<accession>A0A9D1RCS7</accession>
<organism evidence="3 4">
    <name type="scientific">Candidatus Eubacterium faecipullorum</name>
    <dbReference type="NCBI Taxonomy" id="2838571"/>
    <lineage>
        <taxon>Bacteria</taxon>
        <taxon>Bacillati</taxon>
        <taxon>Bacillota</taxon>
        <taxon>Clostridia</taxon>
        <taxon>Eubacteriales</taxon>
        <taxon>Eubacteriaceae</taxon>
        <taxon>Eubacterium</taxon>
    </lineage>
</organism>
<dbReference type="GO" id="GO:0003677">
    <property type="term" value="F:DNA binding"/>
    <property type="evidence" value="ECO:0007669"/>
    <property type="project" value="UniProtKB-KW"/>
</dbReference>
<dbReference type="SMART" id="SM00530">
    <property type="entry name" value="HTH_XRE"/>
    <property type="match status" value="1"/>
</dbReference>
<dbReference type="EMBL" id="DXGE01000009">
    <property type="protein sequence ID" value="HIW85202.1"/>
    <property type="molecule type" value="Genomic_DNA"/>
</dbReference>
<dbReference type="CDD" id="cd00093">
    <property type="entry name" value="HTH_XRE"/>
    <property type="match status" value="1"/>
</dbReference>
<dbReference type="Proteomes" id="UP000824205">
    <property type="component" value="Unassembled WGS sequence"/>
</dbReference>
<dbReference type="InterPro" id="IPR010982">
    <property type="entry name" value="Lambda_DNA-bd_dom_sf"/>
</dbReference>
<dbReference type="Pfam" id="PF01381">
    <property type="entry name" value="HTH_3"/>
    <property type="match status" value="1"/>
</dbReference>
<dbReference type="SUPFAM" id="SSF47413">
    <property type="entry name" value="lambda repressor-like DNA-binding domains"/>
    <property type="match status" value="1"/>
</dbReference>
<name>A0A9D1RCS7_9FIRM</name>
<evidence type="ECO:0000313" key="3">
    <source>
        <dbReference type="EMBL" id="HIW85202.1"/>
    </source>
</evidence>
<reference evidence="3" key="2">
    <citation type="submission" date="2021-04" db="EMBL/GenBank/DDBJ databases">
        <authorList>
            <person name="Gilroy R."/>
        </authorList>
    </citation>
    <scope>NUCLEOTIDE SEQUENCE</scope>
    <source>
        <strain evidence="3">421</strain>
    </source>
</reference>
<dbReference type="PROSITE" id="PS50943">
    <property type="entry name" value="HTH_CROC1"/>
    <property type="match status" value="1"/>
</dbReference>
<dbReference type="PANTHER" id="PTHR46558:SF11">
    <property type="entry name" value="HTH-TYPE TRANSCRIPTIONAL REGULATOR XRE"/>
    <property type="match status" value="1"/>
</dbReference>
<dbReference type="InterPro" id="IPR001387">
    <property type="entry name" value="Cro/C1-type_HTH"/>
</dbReference>
<sequence length="118" mass="13182">MKQLGSRLRALRESIGISQAKFADVIGSTQSSINRYENGQATPTVELLRKYADYFDVSMDYIFARCDEPQGKLYQAKPPVGEGNPELAQFVEMCFDPSSPMNDKLKKALIQMLGEAKV</sequence>
<proteinExistence type="predicted"/>
<dbReference type="PANTHER" id="PTHR46558">
    <property type="entry name" value="TRACRIPTIONAL REGULATORY PROTEIN-RELATED-RELATED"/>
    <property type="match status" value="1"/>
</dbReference>
<dbReference type="AlphaFoldDB" id="A0A9D1RCS7"/>
<dbReference type="Gene3D" id="1.10.260.40">
    <property type="entry name" value="lambda repressor-like DNA-binding domains"/>
    <property type="match status" value="1"/>
</dbReference>
<reference evidence="3" key="1">
    <citation type="journal article" date="2021" name="PeerJ">
        <title>Extensive microbial diversity within the chicken gut microbiome revealed by metagenomics and culture.</title>
        <authorList>
            <person name="Gilroy R."/>
            <person name="Ravi A."/>
            <person name="Getino M."/>
            <person name="Pursley I."/>
            <person name="Horton D.L."/>
            <person name="Alikhan N.F."/>
            <person name="Baker D."/>
            <person name="Gharbi K."/>
            <person name="Hall N."/>
            <person name="Watson M."/>
            <person name="Adriaenssens E.M."/>
            <person name="Foster-Nyarko E."/>
            <person name="Jarju S."/>
            <person name="Secka A."/>
            <person name="Antonio M."/>
            <person name="Oren A."/>
            <person name="Chaudhuri R.R."/>
            <person name="La Ragione R."/>
            <person name="Hildebrand F."/>
            <person name="Pallen M.J."/>
        </authorList>
    </citation>
    <scope>NUCLEOTIDE SEQUENCE</scope>
    <source>
        <strain evidence="3">421</strain>
    </source>
</reference>
<comment type="caution">
    <text evidence="3">The sequence shown here is derived from an EMBL/GenBank/DDBJ whole genome shotgun (WGS) entry which is preliminary data.</text>
</comment>
<evidence type="ECO:0000259" key="2">
    <source>
        <dbReference type="PROSITE" id="PS50943"/>
    </source>
</evidence>
<keyword evidence="1" id="KW-0238">DNA-binding</keyword>
<evidence type="ECO:0000256" key="1">
    <source>
        <dbReference type="ARBA" id="ARBA00023125"/>
    </source>
</evidence>
<gene>
    <name evidence="3" type="ORF">IAA48_01765</name>
</gene>
<feature type="domain" description="HTH cro/C1-type" evidence="2">
    <location>
        <begin position="8"/>
        <end position="62"/>
    </location>
</feature>
<protein>
    <submittedName>
        <fullName evidence="3">Helix-turn-helix domain-containing protein</fullName>
    </submittedName>
</protein>
<evidence type="ECO:0000313" key="4">
    <source>
        <dbReference type="Proteomes" id="UP000824205"/>
    </source>
</evidence>